<protein>
    <submittedName>
        <fullName evidence="1">Uncharacterized protein</fullName>
    </submittedName>
</protein>
<evidence type="ECO:0000313" key="1">
    <source>
        <dbReference type="EMBL" id="MBB4947706.1"/>
    </source>
</evidence>
<dbReference type="Proteomes" id="UP000573327">
    <property type="component" value="Unassembled WGS sequence"/>
</dbReference>
<dbReference type="AlphaFoldDB" id="A0A7W7SC04"/>
<dbReference type="RefSeq" id="WP_184916078.1">
    <property type="nucleotide sequence ID" value="NZ_JACHJR010000001.1"/>
</dbReference>
<proteinExistence type="predicted"/>
<reference evidence="1 2" key="1">
    <citation type="submission" date="2020-08" db="EMBL/GenBank/DDBJ databases">
        <title>Sequencing the genomes of 1000 actinobacteria strains.</title>
        <authorList>
            <person name="Klenk H.-P."/>
        </authorList>
    </citation>
    <scope>NUCLEOTIDE SEQUENCE [LARGE SCALE GENOMIC DNA]</scope>
    <source>
        <strain evidence="1 2">DSM 44786</strain>
    </source>
</reference>
<sequence>MQGISEISRNLRAAATAGDSTPAGPALAELEDLSESILHRTDEHDLAMLLCLAGICSVRTGAGLPAAALHGIADRYADTSVLYTGRVLPRIKEAIGRLYEGAEEKSLEKLVEVADHISQGWPGYADSVFPEAFSGLARELGLGDGGGLFLETSFITWRRGLEECESGRPEAALNPFATSLEKYRAFSYYADAAWLYADLVIARLTAGDTEAAARTADAQRRYVDGVIAEAGDLPVREDAAFAFHFGDVRSGAYSSFVDSATMGPQGLTPDDRALLRRYVRVSESLLSYARSHSERDLNAAVDLFSFGWQGYLSSPYPEIFRRLAHQVTGELPRSAVLLTAHVRWRGMLLASQLRLKSPDLIRSAMELHERLRAAGLDQEADIALLDGGMLHFALYGKASTAVWLSQHLGELRERVSRPLQAVVAALQVPPQAGLQAVLAGYLGARSLYRVPDFLPALGIFRQGHRSWREQRTELDLAVYGESLWINGVMIYESTPPALLAIFRELAGDLRAARAEEREVPYVPAAELAARTGRSGSAIAQVVRRFRIACQEQFARSTEIGIEPDGLLQGRPGYRLNPAVLAEAEFYLAP</sequence>
<evidence type="ECO:0000313" key="2">
    <source>
        <dbReference type="Proteomes" id="UP000573327"/>
    </source>
</evidence>
<comment type="caution">
    <text evidence="1">The sequence shown here is derived from an EMBL/GenBank/DDBJ whole genome shotgun (WGS) entry which is preliminary data.</text>
</comment>
<accession>A0A7W7SC04</accession>
<gene>
    <name evidence="1" type="ORF">F4556_003241</name>
</gene>
<name>A0A7W7SC04_9ACTN</name>
<keyword evidence="2" id="KW-1185">Reference proteome</keyword>
<organism evidence="1 2">
    <name type="scientific">Kitasatospora gansuensis</name>
    <dbReference type="NCBI Taxonomy" id="258050"/>
    <lineage>
        <taxon>Bacteria</taxon>
        <taxon>Bacillati</taxon>
        <taxon>Actinomycetota</taxon>
        <taxon>Actinomycetes</taxon>
        <taxon>Kitasatosporales</taxon>
        <taxon>Streptomycetaceae</taxon>
        <taxon>Kitasatospora</taxon>
    </lineage>
</organism>
<dbReference type="EMBL" id="JACHJR010000001">
    <property type="protein sequence ID" value="MBB4947706.1"/>
    <property type="molecule type" value="Genomic_DNA"/>
</dbReference>